<dbReference type="Gene3D" id="3.40.50.300">
    <property type="entry name" value="P-loop containing nucleotide triphosphate hydrolases"/>
    <property type="match status" value="2"/>
</dbReference>
<dbReference type="InterPro" id="IPR027417">
    <property type="entry name" value="P-loop_NTPase"/>
</dbReference>
<dbReference type="AlphaFoldDB" id="A0A327VTA5"/>
<dbReference type="Proteomes" id="UP000249819">
    <property type="component" value="Unassembled WGS sequence"/>
</dbReference>
<dbReference type="InterPro" id="IPR041685">
    <property type="entry name" value="AAA_GajA/Old/RecF-like"/>
</dbReference>
<keyword evidence="1" id="KW-0547">Nucleotide-binding</keyword>
<evidence type="ECO:0000313" key="4">
    <source>
        <dbReference type="EMBL" id="RAJ79291.1"/>
    </source>
</evidence>
<evidence type="ECO:0000256" key="2">
    <source>
        <dbReference type="ARBA" id="ARBA00022840"/>
    </source>
</evidence>
<gene>
    <name evidence="4" type="ORF">CLV59_106352</name>
</gene>
<dbReference type="RefSeq" id="WP_111593746.1">
    <property type="nucleotide sequence ID" value="NZ_QLMA01000006.1"/>
</dbReference>
<proteinExistence type="predicted"/>
<keyword evidence="2 4" id="KW-0067">ATP-binding</keyword>
<dbReference type="GO" id="GO:0005524">
    <property type="term" value="F:ATP binding"/>
    <property type="evidence" value="ECO:0007669"/>
    <property type="project" value="UniProtKB-KW"/>
</dbReference>
<dbReference type="EMBL" id="QLMA01000006">
    <property type="protein sequence ID" value="RAJ79291.1"/>
    <property type="molecule type" value="Genomic_DNA"/>
</dbReference>
<dbReference type="Pfam" id="PF00005">
    <property type="entry name" value="ABC_tran"/>
    <property type="match status" value="1"/>
</dbReference>
<dbReference type="Pfam" id="PF13175">
    <property type="entry name" value="AAA_15"/>
    <property type="match status" value="1"/>
</dbReference>
<dbReference type="PANTHER" id="PTHR43581">
    <property type="entry name" value="ATP/GTP PHOSPHATASE"/>
    <property type="match status" value="1"/>
</dbReference>
<name>A0A327VTA5_9BACT</name>
<dbReference type="SMART" id="SM00382">
    <property type="entry name" value="AAA"/>
    <property type="match status" value="1"/>
</dbReference>
<evidence type="ECO:0000259" key="3">
    <source>
        <dbReference type="SMART" id="SM00382"/>
    </source>
</evidence>
<dbReference type="CDD" id="cd00267">
    <property type="entry name" value="ABC_ATPase"/>
    <property type="match status" value="1"/>
</dbReference>
<dbReference type="SUPFAM" id="SSF52540">
    <property type="entry name" value="P-loop containing nucleoside triphosphate hydrolases"/>
    <property type="match status" value="1"/>
</dbReference>
<dbReference type="OrthoDB" id="9805802at2"/>
<keyword evidence="5" id="KW-1185">Reference proteome</keyword>
<protein>
    <submittedName>
        <fullName evidence="4">Putative ATP-binding protein involved in virulence</fullName>
    </submittedName>
</protein>
<dbReference type="PANTHER" id="PTHR43581:SF4">
    <property type="entry name" value="ATP_GTP PHOSPHATASE"/>
    <property type="match status" value="1"/>
</dbReference>
<dbReference type="GO" id="GO:0016887">
    <property type="term" value="F:ATP hydrolysis activity"/>
    <property type="evidence" value="ECO:0007669"/>
    <property type="project" value="InterPro"/>
</dbReference>
<dbReference type="InterPro" id="IPR003593">
    <property type="entry name" value="AAA+_ATPase"/>
</dbReference>
<evidence type="ECO:0000313" key="5">
    <source>
        <dbReference type="Proteomes" id="UP000249819"/>
    </source>
</evidence>
<reference evidence="4 5" key="1">
    <citation type="submission" date="2018-06" db="EMBL/GenBank/DDBJ databases">
        <title>Genomic Encyclopedia of Archaeal and Bacterial Type Strains, Phase II (KMG-II): from individual species to whole genera.</title>
        <authorList>
            <person name="Goeker M."/>
        </authorList>
    </citation>
    <scope>NUCLEOTIDE SEQUENCE [LARGE SCALE GENOMIC DNA]</scope>
    <source>
        <strain evidence="4 5">DSM 29821</strain>
    </source>
</reference>
<sequence>MIRSLVFRNKEYRFINTASYQEPHNAFTVLVGKNGTGKSTLLSALVNRLAPEYSEEDKAILIDNITLPFLVAENLDNVIAVSSSPFDKFPIVSRYKNLTRGKYRYLGLRDGNGQNLGLSYMAKIISDLIDSIQRDNAQWSNLSEVLSYLDFKNEIVVKLQCNISRALIESIIEEGVYPPMLFNDRQRSDLIVEALRTIYGKEKARTQSMNIFLDINEMGINAYNRKTVFNSEQIITLMKVGILTLKDVALVKNGQNTLFSIKDSSSGEQSVILSVLGIASHITNNSVIFIDEPEVCLHPEWQQKYIQMLLSTFKKFTGCHFIIATHSPQIIAKLESENCYVVSMDTASITDAAELINNSVDFQLAQVFKSPGFKNEYLSRLAFNLFVKVGKHKQFDEEDLANYQVLKSSHKLLEDADPVKELITVILSLHKRYA</sequence>
<dbReference type="InterPro" id="IPR003439">
    <property type="entry name" value="ABC_transporter-like_ATP-bd"/>
</dbReference>
<comment type="caution">
    <text evidence="4">The sequence shown here is derived from an EMBL/GenBank/DDBJ whole genome shotgun (WGS) entry which is preliminary data.</text>
</comment>
<dbReference type="InterPro" id="IPR051396">
    <property type="entry name" value="Bact_Antivir_Def_Nuclease"/>
</dbReference>
<evidence type="ECO:0000256" key="1">
    <source>
        <dbReference type="ARBA" id="ARBA00022741"/>
    </source>
</evidence>
<feature type="domain" description="AAA+ ATPase" evidence="3">
    <location>
        <begin position="24"/>
        <end position="345"/>
    </location>
</feature>
<organism evidence="4 5">
    <name type="scientific">Chitinophaga dinghuensis</name>
    <dbReference type="NCBI Taxonomy" id="1539050"/>
    <lineage>
        <taxon>Bacteria</taxon>
        <taxon>Pseudomonadati</taxon>
        <taxon>Bacteroidota</taxon>
        <taxon>Chitinophagia</taxon>
        <taxon>Chitinophagales</taxon>
        <taxon>Chitinophagaceae</taxon>
        <taxon>Chitinophaga</taxon>
    </lineage>
</organism>
<accession>A0A327VTA5</accession>